<dbReference type="Proteomes" id="UP000509367">
    <property type="component" value="Chromosome"/>
</dbReference>
<dbReference type="InterPro" id="IPR036237">
    <property type="entry name" value="Xyl_isomerase-like_sf"/>
</dbReference>
<sequence length="252" mass="27659">MTEISYQLYSSREFPPLTDTLGMLKQLGYSQVEGYGGLYDDLDLLKNAISESGLSMPSGHFGLDLLEDNPDGAIAIARAAGMRAVYCPHLATNLRPTDAEGWRAFGGRLEKIGEPFRAAGLTFGWHNHDFEFAPLPDGTVPMEHILEGGPGLSWEADIAWIVRGGADPLDWISRHGNRISAVHVKDIAPAGECIDEDGWADVGHGTMDWNELWTALRATPANLFVMEHDKPNDDRRFASRSIEAVRKIAGET</sequence>
<dbReference type="InterPro" id="IPR050312">
    <property type="entry name" value="IolE/XylAMocC-like"/>
</dbReference>
<dbReference type="KEGG" id="orm:HTY61_12145"/>
<organism evidence="2 3">
    <name type="scientific">Oricola thermophila</name>
    <dbReference type="NCBI Taxonomy" id="2742145"/>
    <lineage>
        <taxon>Bacteria</taxon>
        <taxon>Pseudomonadati</taxon>
        <taxon>Pseudomonadota</taxon>
        <taxon>Alphaproteobacteria</taxon>
        <taxon>Hyphomicrobiales</taxon>
        <taxon>Ahrensiaceae</taxon>
        <taxon>Oricola</taxon>
    </lineage>
</organism>
<evidence type="ECO:0000259" key="1">
    <source>
        <dbReference type="Pfam" id="PF01261"/>
    </source>
</evidence>
<dbReference type="RefSeq" id="WP_175277044.1">
    <property type="nucleotide sequence ID" value="NZ_CP054836.1"/>
</dbReference>
<dbReference type="Pfam" id="PF01261">
    <property type="entry name" value="AP_endonuc_2"/>
    <property type="match status" value="1"/>
</dbReference>
<dbReference type="AlphaFoldDB" id="A0A6N1VIH0"/>
<name>A0A6N1VIH0_9HYPH</name>
<keyword evidence="3" id="KW-1185">Reference proteome</keyword>
<evidence type="ECO:0000313" key="2">
    <source>
        <dbReference type="EMBL" id="QKV19152.1"/>
    </source>
</evidence>
<accession>A0A6N1VIH0</accession>
<gene>
    <name evidence="2" type="ORF">HTY61_12145</name>
</gene>
<dbReference type="InterPro" id="IPR013022">
    <property type="entry name" value="Xyl_isomerase-like_TIM-brl"/>
</dbReference>
<dbReference type="SUPFAM" id="SSF51658">
    <property type="entry name" value="Xylose isomerase-like"/>
    <property type="match status" value="1"/>
</dbReference>
<proteinExistence type="predicted"/>
<dbReference type="Gene3D" id="3.20.20.150">
    <property type="entry name" value="Divalent-metal-dependent TIM barrel enzymes"/>
    <property type="match status" value="1"/>
</dbReference>
<evidence type="ECO:0000313" key="3">
    <source>
        <dbReference type="Proteomes" id="UP000509367"/>
    </source>
</evidence>
<reference evidence="2 3" key="1">
    <citation type="submission" date="2020-06" db="EMBL/GenBank/DDBJ databases">
        <title>Oricola thermophila sp. nov. isolated from a tidal sediments.</title>
        <authorList>
            <person name="Kwon K.K."/>
            <person name="Yang S.-H."/>
            <person name="Park M.-J."/>
        </authorList>
    </citation>
    <scope>NUCLEOTIDE SEQUENCE [LARGE SCALE GENOMIC DNA]</scope>
    <source>
        <strain evidence="2 3">MEBiC13590</strain>
    </source>
</reference>
<feature type="domain" description="Xylose isomerase-like TIM barrel" evidence="1">
    <location>
        <begin position="24"/>
        <end position="244"/>
    </location>
</feature>
<dbReference type="PANTHER" id="PTHR12110">
    <property type="entry name" value="HYDROXYPYRUVATE ISOMERASE"/>
    <property type="match status" value="1"/>
</dbReference>
<keyword evidence="2" id="KW-0413">Isomerase</keyword>
<dbReference type="GO" id="GO:0016853">
    <property type="term" value="F:isomerase activity"/>
    <property type="evidence" value="ECO:0007669"/>
    <property type="project" value="UniProtKB-KW"/>
</dbReference>
<dbReference type="PANTHER" id="PTHR12110:SF41">
    <property type="entry name" value="INOSOSE DEHYDRATASE"/>
    <property type="match status" value="1"/>
</dbReference>
<dbReference type="EMBL" id="CP054836">
    <property type="protein sequence ID" value="QKV19152.1"/>
    <property type="molecule type" value="Genomic_DNA"/>
</dbReference>
<protein>
    <submittedName>
        <fullName evidence="2">Sugar phosphate isomerase/epimerase</fullName>
    </submittedName>
</protein>